<dbReference type="SUPFAM" id="SSF53335">
    <property type="entry name" value="S-adenosyl-L-methionine-dependent methyltransferases"/>
    <property type="match status" value="1"/>
</dbReference>
<name>A0ABV8FE21_9ACTN</name>
<proteinExistence type="predicted"/>
<dbReference type="GO" id="GO:0008168">
    <property type="term" value="F:methyltransferase activity"/>
    <property type="evidence" value="ECO:0007669"/>
    <property type="project" value="UniProtKB-KW"/>
</dbReference>
<keyword evidence="1 3" id="KW-0808">Transferase</keyword>
<dbReference type="PANTHER" id="PTHR44068">
    <property type="entry name" value="ZGC:194242"/>
    <property type="match status" value="1"/>
</dbReference>
<comment type="caution">
    <text evidence="3">The sequence shown here is derived from an EMBL/GenBank/DDBJ whole genome shotgun (WGS) entry which is preliminary data.</text>
</comment>
<organism evidence="3 4">
    <name type="scientific">Nocardiopsis sediminis</name>
    <dbReference type="NCBI Taxonomy" id="1778267"/>
    <lineage>
        <taxon>Bacteria</taxon>
        <taxon>Bacillati</taxon>
        <taxon>Actinomycetota</taxon>
        <taxon>Actinomycetes</taxon>
        <taxon>Streptosporangiales</taxon>
        <taxon>Nocardiopsidaceae</taxon>
        <taxon>Nocardiopsis</taxon>
    </lineage>
</organism>
<dbReference type="GO" id="GO:0032259">
    <property type="term" value="P:methylation"/>
    <property type="evidence" value="ECO:0007669"/>
    <property type="project" value="UniProtKB-KW"/>
</dbReference>
<dbReference type="EC" id="2.1.1.-" evidence="3"/>
<reference evidence="4" key="1">
    <citation type="journal article" date="2019" name="Int. J. Syst. Evol. Microbiol.">
        <title>The Global Catalogue of Microorganisms (GCM) 10K type strain sequencing project: providing services to taxonomists for standard genome sequencing and annotation.</title>
        <authorList>
            <consortium name="The Broad Institute Genomics Platform"/>
            <consortium name="The Broad Institute Genome Sequencing Center for Infectious Disease"/>
            <person name="Wu L."/>
            <person name="Ma J."/>
        </authorList>
    </citation>
    <scope>NUCLEOTIDE SEQUENCE [LARGE SCALE GENOMIC DNA]</scope>
    <source>
        <strain evidence="4">TBRC 1826</strain>
    </source>
</reference>
<dbReference type="PANTHER" id="PTHR44068:SF11">
    <property type="entry name" value="GERANYL DIPHOSPHATE 2-C-METHYLTRANSFERASE"/>
    <property type="match status" value="1"/>
</dbReference>
<keyword evidence="3" id="KW-0489">Methyltransferase</keyword>
<dbReference type="Gene3D" id="3.40.50.150">
    <property type="entry name" value="Vaccinia Virus protein VP39"/>
    <property type="match status" value="1"/>
</dbReference>
<dbReference type="EMBL" id="JBHSBH010000001">
    <property type="protein sequence ID" value="MFC3994299.1"/>
    <property type="molecule type" value="Genomic_DNA"/>
</dbReference>
<dbReference type="Pfam" id="PF08241">
    <property type="entry name" value="Methyltransf_11"/>
    <property type="match status" value="1"/>
</dbReference>
<keyword evidence="4" id="KW-1185">Reference proteome</keyword>
<dbReference type="RefSeq" id="WP_378529176.1">
    <property type="nucleotide sequence ID" value="NZ_JBHSBH010000001.1"/>
</dbReference>
<evidence type="ECO:0000259" key="2">
    <source>
        <dbReference type="Pfam" id="PF08241"/>
    </source>
</evidence>
<accession>A0ABV8FE21</accession>
<gene>
    <name evidence="3" type="ORF">ACFOVU_00110</name>
</gene>
<dbReference type="InterPro" id="IPR029063">
    <property type="entry name" value="SAM-dependent_MTases_sf"/>
</dbReference>
<feature type="domain" description="Methyltransferase type 11" evidence="2">
    <location>
        <begin position="70"/>
        <end position="167"/>
    </location>
</feature>
<dbReference type="Proteomes" id="UP001595847">
    <property type="component" value="Unassembled WGS sequence"/>
</dbReference>
<dbReference type="InterPro" id="IPR050447">
    <property type="entry name" value="Erg6_SMT_methyltransf"/>
</dbReference>
<protein>
    <submittedName>
        <fullName evidence="3">SAM-dependent methyltransferase</fullName>
        <ecNumber evidence="3">2.1.1.-</ecNumber>
    </submittedName>
</protein>
<sequence length="270" mass="29445">MELHDEPSIPGGVARFYDTLGPLLSRAWDDNFHFGYWDDPDDPRTVESATDRFTDVLIRRLGVAAGHRVLDVGCGIGKPALRVARATGAAVLGISVNERQVADANRRARAEGLAHAVSFECADAMRMPYDDASFDAVLAFESILHMDRGIALREMARVLRRGGRLVLTDVLVPEDVEGTALRRSAEVLNGGGATLADYRRLTRAAGLDVVELVDASEHTKPTVPRMAERFRRSGLRADTDTPSGRIVAVTNELPEVGCLILVARHATRPR</sequence>
<evidence type="ECO:0000313" key="4">
    <source>
        <dbReference type="Proteomes" id="UP001595847"/>
    </source>
</evidence>
<dbReference type="InterPro" id="IPR013216">
    <property type="entry name" value="Methyltransf_11"/>
</dbReference>
<evidence type="ECO:0000313" key="3">
    <source>
        <dbReference type="EMBL" id="MFC3994299.1"/>
    </source>
</evidence>
<dbReference type="CDD" id="cd02440">
    <property type="entry name" value="AdoMet_MTases"/>
    <property type="match status" value="1"/>
</dbReference>
<evidence type="ECO:0000256" key="1">
    <source>
        <dbReference type="ARBA" id="ARBA00022679"/>
    </source>
</evidence>